<sequence>MRTSFLALTLALGALLGLACGRSPPPPAPPTAVRIATVGRAGTTADARFSAEIQPATRVDLAFKVGGYVESIAKVKDVDGRPRLIQEGDAVREGMELAALRKTDYSQKLTEARAALSQARAAEEQARINFERTTKLVAAEVSTPAQLDAARTQKDSAVGASAVAQARVDEARTALEDTQLRSPLSGVVLKRTVEVGVLAAPGTVAFSVAETRSVRVVFGVPDTLLPSVRLGAPQAVITQAFPGQRFEGRISRIAPSADPKSRVFAVEVSIPNEDQRLKPGMVAALSLRDGGSARLQPELLVPLSSIVRAPGKPDGFAVFVFQQQDGESRVRAREVELGEYLGNVIPVRKGLEAGERIVVTGASLLSDGEAVEVIP</sequence>
<reference evidence="6 7" key="1">
    <citation type="submission" date="2016-10" db="EMBL/GenBank/DDBJ databases">
        <authorList>
            <person name="Varghese N."/>
            <person name="Submissions S."/>
        </authorList>
    </citation>
    <scope>NUCLEOTIDE SEQUENCE [LARGE SCALE GENOMIC DNA]</scope>
    <source>
        <strain evidence="6 7">DSM 16525</strain>
    </source>
</reference>
<comment type="similarity">
    <text evidence="1">Belongs to the membrane fusion protein (MFP) (TC 8.A.1) family.</text>
</comment>
<evidence type="ECO:0000313" key="5">
    <source>
        <dbReference type="EMBL" id="GEN13147.1"/>
    </source>
</evidence>
<evidence type="ECO:0000313" key="7">
    <source>
        <dbReference type="Proteomes" id="UP000183760"/>
    </source>
</evidence>
<dbReference type="RefSeq" id="WP_074959300.1">
    <property type="nucleotide sequence ID" value="NZ_BJXR01000075.1"/>
</dbReference>
<evidence type="ECO:0000256" key="1">
    <source>
        <dbReference type="ARBA" id="ARBA00009477"/>
    </source>
</evidence>
<accession>A0A511TG47</accession>
<evidence type="ECO:0000313" key="8">
    <source>
        <dbReference type="Proteomes" id="UP000321514"/>
    </source>
</evidence>
<feature type="signal peptide" evidence="2">
    <location>
        <begin position="1"/>
        <end position="19"/>
    </location>
</feature>
<keyword evidence="7" id="KW-1185">Reference proteome</keyword>
<proteinExistence type="inferred from homology"/>
<evidence type="ECO:0000313" key="6">
    <source>
        <dbReference type="EMBL" id="SEU42028.1"/>
    </source>
</evidence>
<feature type="domain" description="Multidrug resistance protein MdtA-like C-terminal permuted SH3" evidence="4">
    <location>
        <begin position="325"/>
        <end position="362"/>
    </location>
</feature>
<gene>
    <name evidence="5" type="ORF">MFU01_81840</name>
    <name evidence="6" type="ORF">SAMN05443572_11830</name>
</gene>
<dbReference type="OrthoDB" id="9800209at2"/>
<reference evidence="5 8" key="2">
    <citation type="submission" date="2019-07" db="EMBL/GenBank/DDBJ databases">
        <title>Whole genome shotgun sequence of Myxococcus fulvus NBRC 100333.</title>
        <authorList>
            <person name="Hosoyama A."/>
            <person name="Uohara A."/>
            <person name="Ohji S."/>
            <person name="Ichikawa N."/>
        </authorList>
    </citation>
    <scope>NUCLEOTIDE SEQUENCE [LARGE SCALE GENOMIC DNA]</scope>
    <source>
        <strain evidence="5 8">NBRC 100333</strain>
    </source>
</reference>
<dbReference type="InterPro" id="IPR006143">
    <property type="entry name" value="RND_pump_MFP"/>
</dbReference>
<evidence type="ECO:0000259" key="3">
    <source>
        <dbReference type="Pfam" id="PF25954"/>
    </source>
</evidence>
<feature type="chain" id="PRO_5022714850" evidence="2">
    <location>
        <begin position="20"/>
        <end position="375"/>
    </location>
</feature>
<dbReference type="InterPro" id="IPR058627">
    <property type="entry name" value="MdtA-like_C"/>
</dbReference>
<comment type="caution">
    <text evidence="5">The sequence shown here is derived from an EMBL/GenBank/DDBJ whole genome shotgun (WGS) entry which is preliminary data.</text>
</comment>
<dbReference type="InterPro" id="IPR058792">
    <property type="entry name" value="Beta-barrel_RND_2"/>
</dbReference>
<dbReference type="Gene3D" id="2.40.420.20">
    <property type="match status" value="1"/>
</dbReference>
<dbReference type="GO" id="GO:0015562">
    <property type="term" value="F:efflux transmembrane transporter activity"/>
    <property type="evidence" value="ECO:0007669"/>
    <property type="project" value="TreeGrafter"/>
</dbReference>
<dbReference type="Pfam" id="PF25954">
    <property type="entry name" value="Beta-barrel_RND_2"/>
    <property type="match status" value="1"/>
</dbReference>
<name>A0A511TG47_MYXFU</name>
<dbReference type="STRING" id="1334629.MFUL124B02_19285"/>
<dbReference type="Gene3D" id="2.40.30.170">
    <property type="match status" value="1"/>
</dbReference>
<dbReference type="Proteomes" id="UP000321514">
    <property type="component" value="Unassembled WGS sequence"/>
</dbReference>
<evidence type="ECO:0000256" key="2">
    <source>
        <dbReference type="SAM" id="SignalP"/>
    </source>
</evidence>
<dbReference type="NCBIfam" id="TIGR01730">
    <property type="entry name" value="RND_mfp"/>
    <property type="match status" value="1"/>
</dbReference>
<dbReference type="AlphaFoldDB" id="A0A511TG47"/>
<feature type="domain" description="CusB-like beta-barrel" evidence="3">
    <location>
        <begin position="216"/>
        <end position="289"/>
    </location>
</feature>
<keyword evidence="2" id="KW-0732">Signal</keyword>
<dbReference type="EMBL" id="BJXR01000075">
    <property type="protein sequence ID" value="GEN13147.1"/>
    <property type="molecule type" value="Genomic_DNA"/>
</dbReference>
<evidence type="ECO:0000259" key="4">
    <source>
        <dbReference type="Pfam" id="PF25967"/>
    </source>
</evidence>
<dbReference type="PROSITE" id="PS51257">
    <property type="entry name" value="PROKAR_LIPOPROTEIN"/>
    <property type="match status" value="1"/>
</dbReference>
<protein>
    <submittedName>
        <fullName evidence="6">Membrane fusion protein, multidrug efflux system</fullName>
    </submittedName>
    <submittedName>
        <fullName evidence="5">RND transporter</fullName>
    </submittedName>
</protein>
<dbReference type="EMBL" id="FOIB01000018">
    <property type="protein sequence ID" value="SEU42028.1"/>
    <property type="molecule type" value="Genomic_DNA"/>
</dbReference>
<dbReference type="Gene3D" id="1.10.287.470">
    <property type="entry name" value="Helix hairpin bin"/>
    <property type="match status" value="1"/>
</dbReference>
<dbReference type="Proteomes" id="UP000183760">
    <property type="component" value="Unassembled WGS sequence"/>
</dbReference>
<dbReference type="SUPFAM" id="SSF111369">
    <property type="entry name" value="HlyD-like secretion proteins"/>
    <property type="match status" value="1"/>
</dbReference>
<dbReference type="Gene3D" id="2.40.50.100">
    <property type="match status" value="1"/>
</dbReference>
<organism evidence="5 8">
    <name type="scientific">Myxococcus fulvus</name>
    <dbReference type="NCBI Taxonomy" id="33"/>
    <lineage>
        <taxon>Bacteria</taxon>
        <taxon>Pseudomonadati</taxon>
        <taxon>Myxococcota</taxon>
        <taxon>Myxococcia</taxon>
        <taxon>Myxococcales</taxon>
        <taxon>Cystobacterineae</taxon>
        <taxon>Myxococcaceae</taxon>
        <taxon>Myxococcus</taxon>
    </lineage>
</organism>
<dbReference type="GO" id="GO:1990281">
    <property type="term" value="C:efflux pump complex"/>
    <property type="evidence" value="ECO:0007669"/>
    <property type="project" value="TreeGrafter"/>
</dbReference>
<dbReference type="FunFam" id="2.40.30.170:FF:000010">
    <property type="entry name" value="Efflux RND transporter periplasmic adaptor subunit"/>
    <property type="match status" value="1"/>
</dbReference>
<dbReference type="Pfam" id="PF25967">
    <property type="entry name" value="RND-MFP_C"/>
    <property type="match status" value="1"/>
</dbReference>
<dbReference type="PANTHER" id="PTHR30469">
    <property type="entry name" value="MULTIDRUG RESISTANCE PROTEIN MDTA"/>
    <property type="match status" value="1"/>
</dbReference>